<proteinExistence type="predicted"/>
<organism evidence="2 3">
    <name type="scientific">Ameca splendens</name>
    <dbReference type="NCBI Taxonomy" id="208324"/>
    <lineage>
        <taxon>Eukaryota</taxon>
        <taxon>Metazoa</taxon>
        <taxon>Chordata</taxon>
        <taxon>Craniata</taxon>
        <taxon>Vertebrata</taxon>
        <taxon>Euteleostomi</taxon>
        <taxon>Actinopterygii</taxon>
        <taxon>Neopterygii</taxon>
        <taxon>Teleostei</taxon>
        <taxon>Neoteleostei</taxon>
        <taxon>Acanthomorphata</taxon>
        <taxon>Ovalentaria</taxon>
        <taxon>Atherinomorphae</taxon>
        <taxon>Cyprinodontiformes</taxon>
        <taxon>Goodeidae</taxon>
        <taxon>Ameca</taxon>
    </lineage>
</organism>
<dbReference type="EMBL" id="JAHRIP010088392">
    <property type="protein sequence ID" value="MEQ2316265.1"/>
    <property type="molecule type" value="Genomic_DNA"/>
</dbReference>
<evidence type="ECO:0000256" key="1">
    <source>
        <dbReference type="SAM" id="SignalP"/>
    </source>
</evidence>
<feature type="chain" id="PRO_5045610534" description="Secreted protein" evidence="1">
    <location>
        <begin position="30"/>
        <end position="100"/>
    </location>
</feature>
<gene>
    <name evidence="2" type="ORF">AMECASPLE_030883</name>
</gene>
<name>A0ABV1AEM5_9TELE</name>
<evidence type="ECO:0000313" key="2">
    <source>
        <dbReference type="EMBL" id="MEQ2316265.1"/>
    </source>
</evidence>
<evidence type="ECO:0008006" key="4">
    <source>
        <dbReference type="Google" id="ProtNLM"/>
    </source>
</evidence>
<keyword evidence="1" id="KW-0732">Signal</keyword>
<evidence type="ECO:0000313" key="3">
    <source>
        <dbReference type="Proteomes" id="UP001469553"/>
    </source>
</evidence>
<dbReference type="Proteomes" id="UP001469553">
    <property type="component" value="Unassembled WGS sequence"/>
</dbReference>
<sequence length="100" mass="11717">MSVLLFPLQHLTNLVKFCLLLLLSDHIATQHKLNTVFVDPLLKLLCDAPNRLTGYFCRISFGQSITKQFSARVSQFIMFRNLGRKKYQFFETGLFHEFIF</sequence>
<keyword evidence="3" id="KW-1185">Reference proteome</keyword>
<protein>
    <recommendedName>
        <fullName evidence="4">Secreted protein</fullName>
    </recommendedName>
</protein>
<accession>A0ABV1AEM5</accession>
<feature type="signal peptide" evidence="1">
    <location>
        <begin position="1"/>
        <end position="29"/>
    </location>
</feature>
<comment type="caution">
    <text evidence="2">The sequence shown here is derived from an EMBL/GenBank/DDBJ whole genome shotgun (WGS) entry which is preliminary data.</text>
</comment>
<reference evidence="2 3" key="1">
    <citation type="submission" date="2021-06" db="EMBL/GenBank/DDBJ databases">
        <authorList>
            <person name="Palmer J.M."/>
        </authorList>
    </citation>
    <scope>NUCLEOTIDE SEQUENCE [LARGE SCALE GENOMIC DNA]</scope>
    <source>
        <strain evidence="2 3">AS_MEX2019</strain>
        <tissue evidence="2">Muscle</tissue>
    </source>
</reference>